<feature type="transmembrane region" description="Helical" evidence="1">
    <location>
        <begin position="20"/>
        <end position="44"/>
    </location>
</feature>
<proteinExistence type="predicted"/>
<evidence type="ECO:0000313" key="2">
    <source>
        <dbReference type="EMBL" id="OCL03432.1"/>
    </source>
</evidence>
<organism evidence="2 3">
    <name type="scientific">Glonium stellatum</name>
    <dbReference type="NCBI Taxonomy" id="574774"/>
    <lineage>
        <taxon>Eukaryota</taxon>
        <taxon>Fungi</taxon>
        <taxon>Dikarya</taxon>
        <taxon>Ascomycota</taxon>
        <taxon>Pezizomycotina</taxon>
        <taxon>Dothideomycetes</taxon>
        <taxon>Pleosporomycetidae</taxon>
        <taxon>Gloniales</taxon>
        <taxon>Gloniaceae</taxon>
        <taxon>Glonium</taxon>
    </lineage>
</organism>
<reference evidence="2 3" key="1">
    <citation type="journal article" date="2016" name="Nat. Commun.">
        <title>Ectomycorrhizal ecology is imprinted in the genome of the dominant symbiotic fungus Cenococcum geophilum.</title>
        <authorList>
            <consortium name="DOE Joint Genome Institute"/>
            <person name="Peter M."/>
            <person name="Kohler A."/>
            <person name="Ohm R.A."/>
            <person name="Kuo A."/>
            <person name="Krutzmann J."/>
            <person name="Morin E."/>
            <person name="Arend M."/>
            <person name="Barry K.W."/>
            <person name="Binder M."/>
            <person name="Choi C."/>
            <person name="Clum A."/>
            <person name="Copeland A."/>
            <person name="Grisel N."/>
            <person name="Haridas S."/>
            <person name="Kipfer T."/>
            <person name="LaButti K."/>
            <person name="Lindquist E."/>
            <person name="Lipzen A."/>
            <person name="Maire R."/>
            <person name="Meier B."/>
            <person name="Mihaltcheva S."/>
            <person name="Molinier V."/>
            <person name="Murat C."/>
            <person name="Poggeler S."/>
            <person name="Quandt C.A."/>
            <person name="Sperisen C."/>
            <person name="Tritt A."/>
            <person name="Tisserant E."/>
            <person name="Crous P.W."/>
            <person name="Henrissat B."/>
            <person name="Nehls U."/>
            <person name="Egli S."/>
            <person name="Spatafora J.W."/>
            <person name="Grigoriev I.V."/>
            <person name="Martin F.M."/>
        </authorList>
    </citation>
    <scope>NUCLEOTIDE SEQUENCE [LARGE SCALE GENOMIC DNA]</scope>
    <source>
        <strain evidence="2 3">CBS 207.34</strain>
    </source>
</reference>
<accession>A0A8E2ER98</accession>
<dbReference type="PANTHER" id="PTHR35041">
    <property type="entry name" value="MEDIATOR OF RNA POLYMERASE II TRANSCRIPTION SUBUNIT 1"/>
    <property type="match status" value="1"/>
</dbReference>
<sequence>MLRFQRSWSSQCLVHGDVHWRAPTAMIFCSVLGISVALVHHFFYNYMDKQVVGENQQWVTRAGTAAAFIVKLSLATATSIAYIQWLWFRLKTGHSTIEQLDSMFAVLGNAWEFLNLRFWLSRPLLTLSAAVTWLLPLSAIITPGTIIVQSTSYATQQPLTVTQRDYVTGEYYNFVLDGNTTVFQGAESVALPPVLFFNMAEGSLTTIPRDESDANITYTLAFEGPAITCSQVGNPTADYIGRALEEYQNMTQSRVTAASFVPQPGFGADMNGSFFNQSEVFTPPAGGASVLDTISEDASTIYMAVTVNFNVLPYVISCAYMNASYIVQFDLLANGQQHVTAETKFLNWITTQGKFLGLPYDNATLNTTLNFQALIYDMNFFMIGDISEPLGPNSTTGPGVTSIELEYASPKIRDLMSNVNNTESLDAPMSGLESIFQNFTLSARYGPIDHVTPSARQQLSNTITNATFFRFQNQYLYKPKDLLIAYGISIFWALICIALGAVAINSNGGSYSNNFSTVVRVSRGPELDRLIEEGADRSGADPLPDHIAEAEVTFGGQAEKVERLRSNTLLAG</sequence>
<keyword evidence="1" id="KW-0812">Transmembrane</keyword>
<name>A0A8E2ER98_9PEZI</name>
<protein>
    <submittedName>
        <fullName evidence="2">Uncharacterized protein</fullName>
    </submittedName>
</protein>
<keyword evidence="3" id="KW-1185">Reference proteome</keyword>
<keyword evidence="1" id="KW-1133">Transmembrane helix</keyword>
<dbReference type="PANTHER" id="PTHR35041:SF6">
    <property type="entry name" value="FORMYLMETHIONINE DEFORMYLASE-LIKE PROTEIN-RELATED"/>
    <property type="match status" value="1"/>
</dbReference>
<evidence type="ECO:0000313" key="3">
    <source>
        <dbReference type="Proteomes" id="UP000250140"/>
    </source>
</evidence>
<gene>
    <name evidence="2" type="ORF">AOQ84DRAFT_419192</name>
</gene>
<evidence type="ECO:0000256" key="1">
    <source>
        <dbReference type="SAM" id="Phobius"/>
    </source>
</evidence>
<dbReference type="Proteomes" id="UP000250140">
    <property type="component" value="Unassembled WGS sequence"/>
</dbReference>
<dbReference type="EMBL" id="KV750738">
    <property type="protein sequence ID" value="OCL03432.1"/>
    <property type="molecule type" value="Genomic_DNA"/>
</dbReference>
<feature type="transmembrane region" description="Helical" evidence="1">
    <location>
        <begin position="64"/>
        <end position="88"/>
    </location>
</feature>
<dbReference type="OrthoDB" id="5322539at2759"/>
<dbReference type="AlphaFoldDB" id="A0A8E2ER98"/>
<feature type="transmembrane region" description="Helical" evidence="1">
    <location>
        <begin position="483"/>
        <end position="504"/>
    </location>
</feature>
<keyword evidence="1" id="KW-0472">Membrane</keyword>
<feature type="transmembrane region" description="Helical" evidence="1">
    <location>
        <begin position="126"/>
        <end position="148"/>
    </location>
</feature>